<proteinExistence type="predicted"/>
<feature type="region of interest" description="Disordered" evidence="1">
    <location>
        <begin position="63"/>
        <end position="117"/>
    </location>
</feature>
<dbReference type="Pfam" id="PF02179">
    <property type="entry name" value="BAG"/>
    <property type="match status" value="1"/>
</dbReference>
<feature type="compositionally biased region" description="Basic and acidic residues" evidence="1">
    <location>
        <begin position="272"/>
        <end position="307"/>
    </location>
</feature>
<name>A0A1D8NE53_YARLL</name>
<protein>
    <submittedName>
        <fullName evidence="4">BAG domain-domain-containing protein</fullName>
    </submittedName>
</protein>
<dbReference type="Proteomes" id="UP000182444">
    <property type="component" value="Chromosome 1D"/>
</dbReference>
<dbReference type="PROSITE" id="PS51035">
    <property type="entry name" value="BAG"/>
    <property type="match status" value="1"/>
</dbReference>
<dbReference type="GO" id="GO:0051087">
    <property type="term" value="F:protein-folding chaperone binding"/>
    <property type="evidence" value="ECO:0007669"/>
    <property type="project" value="InterPro"/>
</dbReference>
<evidence type="ECO:0000313" key="4">
    <source>
        <dbReference type="EMBL" id="RDW28820.1"/>
    </source>
</evidence>
<dbReference type="InterPro" id="IPR029071">
    <property type="entry name" value="Ubiquitin-like_domsf"/>
</dbReference>
<accession>A0A1D8NE53</accession>
<evidence type="ECO:0000313" key="6">
    <source>
        <dbReference type="Proteomes" id="UP000256601"/>
    </source>
</evidence>
<evidence type="ECO:0000313" key="3">
    <source>
        <dbReference type="EMBL" id="AOW03893.1"/>
    </source>
</evidence>
<dbReference type="AlphaFoldDB" id="A0A1D8NE53"/>
<dbReference type="Proteomes" id="UP000256601">
    <property type="component" value="Unassembled WGS sequence"/>
</dbReference>
<feature type="compositionally biased region" description="Basic and acidic residues" evidence="1">
    <location>
        <begin position="73"/>
        <end position="85"/>
    </location>
</feature>
<reference evidence="3 5" key="1">
    <citation type="journal article" date="2016" name="PLoS ONE">
        <title>Sequence Assembly of Yarrowia lipolytica Strain W29/CLIB89 Shows Transposable Element Diversity.</title>
        <authorList>
            <person name="Magnan C."/>
            <person name="Yu J."/>
            <person name="Chang I."/>
            <person name="Jahn E."/>
            <person name="Kanomata Y."/>
            <person name="Wu J."/>
            <person name="Zeller M."/>
            <person name="Oakes M."/>
            <person name="Baldi P."/>
            <person name="Sandmeyer S."/>
        </authorList>
    </citation>
    <scope>NUCLEOTIDE SEQUENCE [LARGE SCALE GENOMIC DNA]</scope>
    <source>
        <strain evidence="3">CLIB89</strain>
        <strain evidence="5">CLIB89(W29)</strain>
    </source>
</reference>
<dbReference type="Gene3D" id="3.10.20.90">
    <property type="entry name" value="Phosphatidylinositol 3-kinase Catalytic Subunit, Chain A, domain 1"/>
    <property type="match status" value="1"/>
</dbReference>
<dbReference type="GeneID" id="2910439"/>
<gene>
    <name evidence="4" type="ORF">B0I71DRAFT_126739</name>
    <name evidence="3" type="ORF">YALI1_D13450g</name>
</gene>
<dbReference type="VEuPathDB" id="FungiDB:YALI0_D10769g"/>
<evidence type="ECO:0000259" key="2">
    <source>
        <dbReference type="PROSITE" id="PS51035"/>
    </source>
</evidence>
<evidence type="ECO:0000256" key="1">
    <source>
        <dbReference type="SAM" id="MobiDB-lite"/>
    </source>
</evidence>
<feature type="region of interest" description="Disordered" evidence="1">
    <location>
        <begin position="272"/>
        <end position="327"/>
    </location>
</feature>
<dbReference type="InterPro" id="IPR036533">
    <property type="entry name" value="BAG_dom_sf"/>
</dbReference>
<dbReference type="VEuPathDB" id="FungiDB:YALI1_D13450g"/>
<dbReference type="SUPFAM" id="SSF54236">
    <property type="entry name" value="Ubiquitin-like"/>
    <property type="match status" value="1"/>
</dbReference>
<feature type="compositionally biased region" description="Basic residues" evidence="1">
    <location>
        <begin position="317"/>
        <end position="327"/>
    </location>
</feature>
<reference evidence="4 6" key="2">
    <citation type="submission" date="2018-07" db="EMBL/GenBank/DDBJ databases">
        <title>Draft Genome Assemblies for Five Robust Yarrowia lipolytica Strains Exhibiting High Lipid Production and Pentose Sugar Utilization and Sugar Alcohol Secretion from Undetoxified Lignocellulosic Biomass Hydrolysates.</title>
        <authorList>
            <consortium name="DOE Joint Genome Institute"/>
            <person name="Walker C."/>
            <person name="Ryu S."/>
            <person name="Na H."/>
            <person name="Zane M."/>
            <person name="LaButti K."/>
            <person name="Lipzen A."/>
            <person name="Haridas S."/>
            <person name="Barry K."/>
            <person name="Grigoriev I.V."/>
            <person name="Quarterman J."/>
            <person name="Slininger P."/>
            <person name="Dien B."/>
            <person name="Trinh C.T."/>
        </authorList>
    </citation>
    <scope>NUCLEOTIDE SEQUENCE [LARGE SCALE GENOMIC DNA]</scope>
    <source>
        <strain evidence="4 6">YB392</strain>
    </source>
</reference>
<dbReference type="EMBL" id="KZ858949">
    <property type="protein sequence ID" value="RDW28820.1"/>
    <property type="molecule type" value="Genomic_DNA"/>
</dbReference>
<organism evidence="3 5">
    <name type="scientific">Yarrowia lipolytica</name>
    <name type="common">Candida lipolytica</name>
    <dbReference type="NCBI Taxonomy" id="4952"/>
    <lineage>
        <taxon>Eukaryota</taxon>
        <taxon>Fungi</taxon>
        <taxon>Dikarya</taxon>
        <taxon>Ascomycota</taxon>
        <taxon>Saccharomycotina</taxon>
        <taxon>Dipodascomycetes</taxon>
        <taxon>Dipodascales</taxon>
        <taxon>Dipodascales incertae sedis</taxon>
        <taxon>Yarrowia</taxon>
    </lineage>
</organism>
<dbReference type="KEGG" id="yli:2910439"/>
<dbReference type="InterPro" id="IPR003103">
    <property type="entry name" value="BAG_domain"/>
</dbReference>
<feature type="compositionally biased region" description="Basic residues" evidence="1">
    <location>
        <begin position="86"/>
        <end position="100"/>
    </location>
</feature>
<dbReference type="Gene3D" id="1.20.58.120">
    <property type="entry name" value="BAG domain"/>
    <property type="match status" value="1"/>
</dbReference>
<sequence>MFRKLAQSMGLANEPPEYVYFTYSSHKIQISFDPEDSKNEKDPKAGVTVGFLRERVRIFIQDDQRAKRQARIKAKEEKEEQERKAKLGKGKSRPPKKKKGKGETESASPEPEEVRSNQVDEVYAPVLLSQVILIHDGKKLLDNSKPLAACGVKTGDMITVLLKQEEYKPPPTVTANAPSAPPKEKLSPHQQIDKTLRDTEAELGPLIKKYIDESKTRTVGAVAPKEQHRRLCEMVLQRQFTLDDVETNGDPEIRALRKQAVNKMHQYHESLDEALARFEHGEEKKDVEEKKKEKQEEKKEEKKEETKQQPQNGGAKKGGKKGKGAKK</sequence>
<dbReference type="EMBL" id="CP017556">
    <property type="protein sequence ID" value="AOW03893.1"/>
    <property type="molecule type" value="Genomic_DNA"/>
</dbReference>
<feature type="domain" description="BAG" evidence="2">
    <location>
        <begin position="226"/>
        <end position="275"/>
    </location>
</feature>
<dbReference type="SUPFAM" id="SSF63491">
    <property type="entry name" value="BAG domain"/>
    <property type="match status" value="1"/>
</dbReference>
<evidence type="ECO:0000313" key="5">
    <source>
        <dbReference type="Proteomes" id="UP000182444"/>
    </source>
</evidence>